<organism evidence="2 3">
    <name type="scientific">Caenorhabditis briggsae</name>
    <dbReference type="NCBI Taxonomy" id="6238"/>
    <lineage>
        <taxon>Eukaryota</taxon>
        <taxon>Metazoa</taxon>
        <taxon>Ecdysozoa</taxon>
        <taxon>Nematoda</taxon>
        <taxon>Chromadorea</taxon>
        <taxon>Rhabditida</taxon>
        <taxon>Rhabditina</taxon>
        <taxon>Rhabditomorpha</taxon>
        <taxon>Rhabditoidea</taxon>
        <taxon>Rhabditidae</taxon>
        <taxon>Peloderinae</taxon>
        <taxon>Caenorhabditis</taxon>
    </lineage>
</organism>
<protein>
    <submittedName>
        <fullName evidence="2">Uncharacterized protein</fullName>
    </submittedName>
</protein>
<feature type="region of interest" description="Disordered" evidence="1">
    <location>
        <begin position="41"/>
        <end position="69"/>
    </location>
</feature>
<proteinExistence type="predicted"/>
<reference evidence="2 3" key="1">
    <citation type="submission" date="2022-04" db="EMBL/GenBank/DDBJ databases">
        <title>Chromosome-level reference genomes for two strains of Caenorhabditis briggsae: an improved platform for comparative genomics.</title>
        <authorList>
            <person name="Stevens L."/>
            <person name="Andersen E."/>
        </authorList>
    </citation>
    <scope>NUCLEOTIDE SEQUENCE [LARGE SCALE GENOMIC DNA]</scope>
    <source>
        <strain evidence="2">VX34</strain>
        <tissue evidence="2">Whole-organism</tissue>
    </source>
</reference>
<feature type="compositionally biased region" description="Polar residues" evidence="1">
    <location>
        <begin position="10"/>
        <end position="25"/>
    </location>
</feature>
<sequence length="101" mass="11144">MSAPELHGQPTRTLSTGNVRNSDNGQLSEFVRVGCPCYSEDQEKANQREGPRKTFADEESPGRLPKPVLPIAKHPLGRGDVEFGDEIVPVLDFSKRITVKL</sequence>
<feature type="region of interest" description="Disordered" evidence="1">
    <location>
        <begin position="1"/>
        <end position="25"/>
    </location>
</feature>
<name>A0AAE9F612_CAEBR</name>
<dbReference type="AlphaFoldDB" id="A0AAE9F612"/>
<evidence type="ECO:0000313" key="2">
    <source>
        <dbReference type="EMBL" id="UMM39392.1"/>
    </source>
</evidence>
<evidence type="ECO:0000313" key="3">
    <source>
        <dbReference type="Proteomes" id="UP000829354"/>
    </source>
</evidence>
<evidence type="ECO:0000256" key="1">
    <source>
        <dbReference type="SAM" id="MobiDB-lite"/>
    </source>
</evidence>
<accession>A0AAE9F612</accession>
<keyword evidence="3" id="KW-1185">Reference proteome</keyword>
<gene>
    <name evidence="2" type="ORF">L5515_016475</name>
</gene>
<dbReference type="EMBL" id="CP092625">
    <property type="protein sequence ID" value="UMM39392.1"/>
    <property type="molecule type" value="Genomic_DNA"/>
</dbReference>
<dbReference type="Proteomes" id="UP000829354">
    <property type="component" value="Chromosome X"/>
</dbReference>
<feature type="compositionally biased region" description="Basic and acidic residues" evidence="1">
    <location>
        <begin position="41"/>
        <end position="56"/>
    </location>
</feature>